<dbReference type="InterPro" id="IPR003781">
    <property type="entry name" value="CoA-bd"/>
</dbReference>
<dbReference type="InterPro" id="IPR016181">
    <property type="entry name" value="Acyl_CoA_acyltransferase"/>
</dbReference>
<dbReference type="Gene3D" id="3.30.1490.20">
    <property type="entry name" value="ATP-grasp fold, A domain"/>
    <property type="match status" value="1"/>
</dbReference>
<dbReference type="Gene3D" id="3.40.630.30">
    <property type="match status" value="1"/>
</dbReference>
<name>A8I025_AZOC5</name>
<evidence type="ECO:0000259" key="6">
    <source>
        <dbReference type="PROSITE" id="PS51186"/>
    </source>
</evidence>
<dbReference type="CDD" id="cd04301">
    <property type="entry name" value="NAT_SF"/>
    <property type="match status" value="1"/>
</dbReference>
<reference evidence="7 8" key="1">
    <citation type="journal article" date="2007" name="Appl. Environ. Microbiol.">
        <title>Rhizobial factors required for stem nodule maturation and maintenance in Sesbania rostrata-Azorhizobium caulinodans ORS571 symbiosis.</title>
        <authorList>
            <person name="Suzuki S."/>
            <person name="Aono T."/>
            <person name="Lee KB."/>
            <person name="Suzuki T."/>
            <person name="Liu CT."/>
            <person name="Miwa H."/>
            <person name="Wakao S."/>
            <person name="Iki T."/>
            <person name="Oyaizu H."/>
        </authorList>
    </citation>
    <scope>NUCLEOTIDE SEQUENCE [LARGE SCALE GENOMIC DNA]</scope>
    <source>
        <strain evidence="8">ATCC 43989 / DSM 5975 / JCM 20966 / LMG 6465 / NBRC 14845 / NCIMB 13405 / ORS 571</strain>
    </source>
</reference>
<dbReference type="Proteomes" id="UP000000270">
    <property type="component" value="Chromosome"/>
</dbReference>
<dbReference type="Pfam" id="PF13607">
    <property type="entry name" value="Succ_CoA_lig"/>
    <property type="match status" value="1"/>
</dbReference>
<evidence type="ECO:0000313" key="8">
    <source>
        <dbReference type="Proteomes" id="UP000000270"/>
    </source>
</evidence>
<keyword evidence="4" id="KW-0067">ATP-binding</keyword>
<dbReference type="Gene3D" id="3.40.50.720">
    <property type="entry name" value="NAD(P)-binding Rossmann-like Domain"/>
    <property type="match status" value="1"/>
</dbReference>
<dbReference type="RefSeq" id="WP_012173176.1">
    <property type="nucleotide sequence ID" value="NC_009937.1"/>
</dbReference>
<reference evidence="7 8" key="3">
    <citation type="journal article" date="2008" name="BMC Genomics">
        <title>The genome of the versatile nitrogen fixer Azorhizobium caulinodans ORS571.</title>
        <authorList>
            <person name="Lee KB."/>
            <person name="Backer P.D."/>
            <person name="Aono T."/>
            <person name="Liu CT."/>
            <person name="Suzuki S."/>
            <person name="Suzuki T."/>
            <person name="Kaneko T."/>
            <person name="Yamada M."/>
            <person name="Tabata S."/>
            <person name="Kupfer D.M."/>
            <person name="Najar F.Z."/>
            <person name="Wiley G.B."/>
            <person name="Roe B."/>
            <person name="Binnewies T.T."/>
            <person name="Ussery D.W."/>
            <person name="D'Haeze W."/>
            <person name="Herder J.D."/>
            <person name="Gevers D."/>
            <person name="Vereecke D."/>
            <person name="Holsters M."/>
            <person name="Oyaizu H."/>
        </authorList>
    </citation>
    <scope>NUCLEOTIDE SEQUENCE [LARGE SCALE GENOMIC DNA]</scope>
    <source>
        <strain evidence="8">ATCC 43989 / DSM 5975 / JCM 20966 / LMG 6465 / NBRC 14845 / NCIMB 13405 / ORS 571</strain>
    </source>
</reference>
<organism evidence="7 8">
    <name type="scientific">Azorhizobium caulinodans (strain ATCC 43989 / DSM 5975 / JCM 20966 / LMG 6465 / NBRC 14845 / NCIMB 13405 / ORS 571)</name>
    <dbReference type="NCBI Taxonomy" id="438753"/>
    <lineage>
        <taxon>Bacteria</taxon>
        <taxon>Pseudomonadati</taxon>
        <taxon>Pseudomonadota</taxon>
        <taxon>Alphaproteobacteria</taxon>
        <taxon>Hyphomicrobiales</taxon>
        <taxon>Xanthobacteraceae</taxon>
        <taxon>Azorhizobium</taxon>
    </lineage>
</organism>
<evidence type="ECO:0000256" key="4">
    <source>
        <dbReference type="ARBA" id="ARBA00022840"/>
    </source>
</evidence>
<reference evidence="7 8" key="6">
    <citation type="journal article" date="2011" name="Appl. Environ. Microbiol.">
        <title>Involvement of the azorhizobial chromosome partition gene (parA) in the onset of bacteroid differentiation during Sesbania rostrata stem nodule development.</title>
        <authorList>
            <person name="Liu CT."/>
            <person name="Lee KB."/>
            <person name="Wang YS."/>
            <person name="Peng MH."/>
            <person name="Lee KT."/>
            <person name="Suzuki S."/>
            <person name="Suzuki T."/>
            <person name="Oyaizu H."/>
        </authorList>
    </citation>
    <scope>NUCLEOTIDE SEQUENCE [LARGE SCALE GENOMIC DNA]</scope>
    <source>
        <strain evidence="8">ATCC 43989 / DSM 5975 / JCM 20966 / LMG 6465 / NBRC 14845 / NCIMB 13405 / ORS 571</strain>
    </source>
</reference>
<dbReference type="Pfam" id="PF00583">
    <property type="entry name" value="Acetyltransf_1"/>
    <property type="match status" value="1"/>
</dbReference>
<dbReference type="HOGENOM" id="CLU_007415_0_2_5"/>
<dbReference type="PANTHER" id="PTHR43334">
    <property type="entry name" value="ACETATE--COA LIGASE [ADP-FORMING]"/>
    <property type="match status" value="1"/>
</dbReference>
<dbReference type="Gene3D" id="3.30.470.20">
    <property type="entry name" value="ATP-grasp fold, B domain"/>
    <property type="match status" value="1"/>
</dbReference>
<dbReference type="GO" id="GO:0006099">
    <property type="term" value="P:tricarboxylic acid cycle"/>
    <property type="evidence" value="ECO:0007669"/>
    <property type="project" value="UniProtKB-KW"/>
</dbReference>
<proteinExistence type="inferred from homology"/>
<evidence type="ECO:0000256" key="5">
    <source>
        <dbReference type="ARBA" id="ARBA00060888"/>
    </source>
</evidence>
<keyword evidence="2" id="KW-0436">Ligase</keyword>
<dbReference type="GO" id="GO:0043758">
    <property type="term" value="F:acetate-CoA ligase (ADP-forming) activity"/>
    <property type="evidence" value="ECO:0007669"/>
    <property type="project" value="InterPro"/>
</dbReference>
<dbReference type="EMBL" id="AP009384">
    <property type="protein sequence ID" value="BAF90655.1"/>
    <property type="molecule type" value="Genomic_DNA"/>
</dbReference>
<dbReference type="GO" id="GO:0005524">
    <property type="term" value="F:ATP binding"/>
    <property type="evidence" value="ECO:0007669"/>
    <property type="project" value="UniProtKB-KW"/>
</dbReference>
<keyword evidence="1" id="KW-0816">Tricarboxylic acid cycle</keyword>
<dbReference type="Gene3D" id="3.40.50.261">
    <property type="entry name" value="Succinyl-CoA synthetase domains"/>
    <property type="match status" value="2"/>
</dbReference>
<dbReference type="eggNOG" id="COG0456">
    <property type="taxonomic scope" value="Bacteria"/>
</dbReference>
<keyword evidence="3" id="KW-0547">Nucleotide-binding</keyword>
<dbReference type="Pfam" id="PF13549">
    <property type="entry name" value="ATP-grasp_5"/>
    <property type="match status" value="1"/>
</dbReference>
<sequence>MTTRNLDALFHPGAIALVGASSRPGTIGAVTARNLFEAGFDGPILSVNPKERAIRSALNYHSVGDLPIQVDLAVLTGPPETLPQTIADLGAKGCRAAVLLASSPGSADAALRQRMLDAARPNLMRLLGPSCLGFISTGPRINASYAHLMPRKGDVAFLSQSAALATAVLDWAEGRGVGFSHVASLGDKADIDFGDLLDHLAMDSATRAIVLYVESITDARKFMSAGRIAARAKPVIVIKAGRSAAGAQAAVSHTGRLAGADAVYDAAFRRAGMLRVYDLRELFEAVTTLASGIRLNGERLAILTNSGGAGVLATDALEQTPGRLAELAPETFAKLDRVLPNGWSRTNPVALAADAPPKRYADGVTALLEDPGSDAVLVLNCPTALTDSAEAADAVVEALAQRPRAPVLTCWLGNQAAANARRHLAARRLPTYDTPDEAVRAFGHLVSYQRNQTMLMETPPARSFDEPDRDKAKQVVDAVIGAGRSVLTEVEAKAVLAAYDIPVVETRTAASPAEAADLAAAFGGPVALKILSDDIIHKSEAGGVRLDLRTPAQVEEAAELMLAAVRERMPQARLEGFTVQRMVRRQRAVELIAGIANDETFGPVVLFGEGGTAVEVIADRAVALPPLNGRLAREMMERTRIYRRLVGYRDRPAADLDAVATTLVKISELMGDLPQIGELDINPLLVDENGVIALDARIVVHPSASRGTERFAIKPFPTILSRHIVLSDGQEVLLRPIRPEDEPALGDMVRRSDPRDVRMRFLGSLKDFPHLMAARLSQIDYDREMALVTVAETGEILGVVRIIADPDNEAAEYAIMVRSDMKGRGLGYRLMNEILDYAQERGLARIFGDVLRENLPMLHLAQDLGFKVRPGGDDPTVVRVDLNLADRIHTVTSAGDAS</sequence>
<evidence type="ECO:0000313" key="7">
    <source>
        <dbReference type="EMBL" id="BAF90655.1"/>
    </source>
</evidence>
<gene>
    <name evidence="7" type="ordered locus">AZC_4657</name>
</gene>
<dbReference type="PANTHER" id="PTHR43334:SF1">
    <property type="entry name" value="3-HYDROXYPROPIONATE--COA LIGASE [ADP-FORMING]"/>
    <property type="match status" value="1"/>
</dbReference>
<dbReference type="InterPro" id="IPR013815">
    <property type="entry name" value="ATP_grasp_subdomain_1"/>
</dbReference>
<dbReference type="PROSITE" id="PS51186">
    <property type="entry name" value="GNAT"/>
    <property type="match status" value="1"/>
</dbReference>
<evidence type="ECO:0000256" key="2">
    <source>
        <dbReference type="ARBA" id="ARBA00022598"/>
    </source>
</evidence>
<dbReference type="KEGG" id="azc:AZC_4657"/>
<accession>A8I025</accession>
<dbReference type="InterPro" id="IPR016102">
    <property type="entry name" value="Succinyl-CoA_synth-like"/>
</dbReference>
<comment type="similarity">
    <text evidence="5">In the N-terminal section; belongs to the acetate CoA ligase alpha subunit family.</text>
</comment>
<dbReference type="eggNOG" id="COG0045">
    <property type="taxonomic scope" value="Bacteria"/>
</dbReference>
<dbReference type="SUPFAM" id="SSF55729">
    <property type="entry name" value="Acyl-CoA N-acyltransferases (Nat)"/>
    <property type="match status" value="1"/>
</dbReference>
<reference evidence="7 8" key="5">
    <citation type="journal article" date="2010" name="Appl. Environ. Microbiol.">
        <title>phrR-like gene praR of Azorhizobium caulinodans ORS571 is essential for symbiosis with Sesbania rostrata and is involved in expression of reb genes.</title>
        <authorList>
            <person name="Akiba N."/>
            <person name="Aono T."/>
            <person name="Toyazaki H."/>
            <person name="Sato S."/>
            <person name="Oyaizu H."/>
        </authorList>
    </citation>
    <scope>NUCLEOTIDE SEQUENCE [LARGE SCALE GENOMIC DNA]</scope>
    <source>
        <strain evidence="8">ATCC 43989 / DSM 5975 / JCM 20966 / LMG 6465 / NBRC 14845 / NCIMB 13405 / ORS 571</strain>
    </source>
</reference>
<dbReference type="InterPro" id="IPR032875">
    <property type="entry name" value="Succ_CoA_lig_flav_dom"/>
</dbReference>
<dbReference type="InterPro" id="IPR043938">
    <property type="entry name" value="Ligase_CoA_dom"/>
</dbReference>
<dbReference type="eggNOG" id="COG1042">
    <property type="taxonomic scope" value="Bacteria"/>
</dbReference>
<dbReference type="SUPFAM" id="SSF52210">
    <property type="entry name" value="Succinyl-CoA synthetase domains"/>
    <property type="match status" value="2"/>
</dbReference>
<dbReference type="STRING" id="438753.AZC_4657"/>
<keyword evidence="8" id="KW-1185">Reference proteome</keyword>
<protein>
    <submittedName>
        <fullName evidence="7">GCN5-related N-acetyltransferase</fullName>
    </submittedName>
</protein>
<evidence type="ECO:0000256" key="1">
    <source>
        <dbReference type="ARBA" id="ARBA00022532"/>
    </source>
</evidence>
<keyword evidence="7" id="KW-0808">Transferase</keyword>
<dbReference type="SUPFAM" id="SSF51735">
    <property type="entry name" value="NAD(P)-binding Rossmann-fold domains"/>
    <property type="match status" value="1"/>
</dbReference>
<dbReference type="InterPro" id="IPR051538">
    <property type="entry name" value="Acyl-CoA_Synth/Transferase"/>
</dbReference>
<dbReference type="InterPro" id="IPR000182">
    <property type="entry name" value="GNAT_dom"/>
</dbReference>
<feature type="domain" description="N-acetyltransferase" evidence="6">
    <location>
        <begin position="732"/>
        <end position="885"/>
    </location>
</feature>
<dbReference type="SMART" id="SM00881">
    <property type="entry name" value="CoA_binding"/>
    <property type="match status" value="1"/>
</dbReference>
<dbReference type="FunFam" id="3.30.1490.20:FF:000020">
    <property type="entry name" value="Protein lysine acetyltransferase"/>
    <property type="match status" value="1"/>
</dbReference>
<dbReference type="GO" id="GO:0016747">
    <property type="term" value="F:acyltransferase activity, transferring groups other than amino-acyl groups"/>
    <property type="evidence" value="ECO:0007669"/>
    <property type="project" value="InterPro"/>
</dbReference>
<dbReference type="InterPro" id="IPR036291">
    <property type="entry name" value="NAD(P)-bd_dom_sf"/>
</dbReference>
<reference evidence="8" key="2">
    <citation type="submission" date="2007-04" db="EMBL/GenBank/DDBJ databases">
        <title>Complete genome sequence of the nitrogen-fixing bacterium Azorhizobium caulinodans ORS571.</title>
        <authorList>
            <person name="Lee K.B."/>
            <person name="Backer P.D."/>
            <person name="Aono T."/>
            <person name="Liu C.T."/>
            <person name="Suzuki S."/>
            <person name="Suzuki T."/>
            <person name="Kaneko T."/>
            <person name="Yamada M."/>
            <person name="Tabata S."/>
            <person name="Kupfer D.M."/>
            <person name="Najar F.Z."/>
            <person name="Wiley G.B."/>
            <person name="Roe B."/>
            <person name="Binnewies T."/>
            <person name="Ussery D."/>
            <person name="Vereecke D."/>
            <person name="Gevers D."/>
            <person name="Holsters M."/>
            <person name="Oyaizu H."/>
        </authorList>
    </citation>
    <scope>NUCLEOTIDE SEQUENCE [LARGE SCALE GENOMIC DNA]</scope>
    <source>
        <strain evidence="8">ATCC 43989 / DSM 5975 / JCM 20966 / LMG 6465 / NBRC 14845 / NCIMB 13405 / ORS 571</strain>
    </source>
</reference>
<dbReference type="Pfam" id="PF13380">
    <property type="entry name" value="CoA_binding_2"/>
    <property type="match status" value="1"/>
</dbReference>
<dbReference type="SUPFAM" id="SSF56059">
    <property type="entry name" value="Glutathione synthetase ATP-binding domain-like"/>
    <property type="match status" value="1"/>
</dbReference>
<dbReference type="AlphaFoldDB" id="A8I025"/>
<reference evidence="7 8" key="4">
    <citation type="journal article" date="2009" name="Appl. Environ. Microbiol.">
        <title>Comparative genome-wide transcriptional profiling of Azorhizobium caulinodans ORS571 grown under free-living and symbiotic conditions.</title>
        <authorList>
            <person name="Tsukada S."/>
            <person name="Aono T."/>
            <person name="Akiba N."/>
            <person name="Lee KB."/>
            <person name="Liu CT."/>
            <person name="Toyazaki H."/>
            <person name="Oyaizu H."/>
        </authorList>
    </citation>
    <scope>NUCLEOTIDE SEQUENCE [LARGE SCALE GENOMIC DNA]</scope>
    <source>
        <strain evidence="8">ATCC 43989 / DSM 5975 / JCM 20966 / LMG 6465 / NBRC 14845 / NCIMB 13405 / ORS 571</strain>
    </source>
</reference>
<dbReference type="Pfam" id="PF19045">
    <property type="entry name" value="Ligase_CoA_2"/>
    <property type="match status" value="1"/>
</dbReference>
<evidence type="ECO:0000256" key="3">
    <source>
        <dbReference type="ARBA" id="ARBA00022741"/>
    </source>
</evidence>